<comment type="caution">
    <text evidence="2">The sequence shown here is derived from an EMBL/GenBank/DDBJ whole genome shotgun (WGS) entry which is preliminary data.</text>
</comment>
<dbReference type="RefSeq" id="WP_083617170.1">
    <property type="nucleotide sequence ID" value="NZ_LR734829.1"/>
</dbReference>
<evidence type="ECO:0000259" key="1">
    <source>
        <dbReference type="Pfam" id="PF09992"/>
    </source>
</evidence>
<organism evidence="2 3">
    <name type="scientific">Planktothrix serta PCC 8927</name>
    <dbReference type="NCBI Taxonomy" id="671068"/>
    <lineage>
        <taxon>Bacteria</taxon>
        <taxon>Bacillati</taxon>
        <taxon>Cyanobacteriota</taxon>
        <taxon>Cyanophyceae</taxon>
        <taxon>Oscillatoriophycideae</taxon>
        <taxon>Oscillatoriales</taxon>
        <taxon>Microcoleaceae</taxon>
        <taxon>Planktothrix</taxon>
    </lineage>
</organism>
<dbReference type="EMBL" id="CZCU02000013">
    <property type="protein sequence ID" value="VXD10467.1"/>
    <property type="molecule type" value="Genomic_DNA"/>
</dbReference>
<evidence type="ECO:0000313" key="2">
    <source>
        <dbReference type="EMBL" id="VXD10467.1"/>
    </source>
</evidence>
<keyword evidence="3" id="KW-1185">Reference proteome</keyword>
<evidence type="ECO:0000313" key="3">
    <source>
        <dbReference type="Proteomes" id="UP000184550"/>
    </source>
</evidence>
<sequence length="369" mass="41233">MPNYKKQKGCQTMVRRSFLLLIGFLIFKGLKAFFSIAENRDRTLQLINQFKQTYFSERFATTPPTPQSSISTPTIVKTPILNTPTPQPLIIPNSPSPSPNNSAVLLNGIQPVQILQKTLFGIPFYQTIINLTDPENLITIGLANNAPQANSSQKSFGDESFLNFVKRYPAAVVANGTFFSKDAQKRVMGNIVGEGKFLKYSRWENFGTTLGLKAGNRPEMITTRLEGKPEWNQHWFSLTCGPRLIKQGKIWLAPKTEGFNDPHVLDRGYRTAIGFSQTGKELFLVSFLASLTLQQEAEVMKTIGCYEAMNLDGGASEGLAYHGDMYINPGRNLTNVIVIYDRNYPAPTQLKTAWKQFQAGQRPLIPINS</sequence>
<dbReference type="OrthoDB" id="9809781at2"/>
<accession>A0A7Z9BLB2</accession>
<dbReference type="PANTHER" id="PTHR40446:SF2">
    <property type="entry name" value="N-ACETYLGLUCOSAMINE-1-PHOSPHODIESTER ALPHA-N-ACETYLGLUCOSAMINIDASE"/>
    <property type="match status" value="1"/>
</dbReference>
<gene>
    <name evidence="2" type="ORF">PL8927_110003</name>
</gene>
<reference evidence="2" key="1">
    <citation type="submission" date="2019-10" db="EMBL/GenBank/DDBJ databases">
        <authorList>
            <consortium name="Genoscope - CEA"/>
            <person name="William W."/>
        </authorList>
    </citation>
    <scope>NUCLEOTIDE SEQUENCE [LARGE SCALE GENOMIC DNA]</scope>
    <source>
        <strain evidence="2">BBR_PRJEB10992</strain>
    </source>
</reference>
<protein>
    <submittedName>
        <fullName evidence="2">Tat pathway signal sequence domain protein (Modular protein)</fullName>
    </submittedName>
</protein>
<dbReference type="PANTHER" id="PTHR40446">
    <property type="entry name" value="N-ACETYLGLUCOSAMINE-1-PHOSPHODIESTER ALPHA-N-ACETYLGLUCOSAMINIDASE"/>
    <property type="match status" value="1"/>
</dbReference>
<feature type="domain" description="Phosphodiester glycosidase" evidence="1">
    <location>
        <begin position="171"/>
        <end position="340"/>
    </location>
</feature>
<name>A0A7Z9BLB2_9CYAN</name>
<dbReference type="Proteomes" id="UP000184550">
    <property type="component" value="Unassembled WGS sequence"/>
</dbReference>
<dbReference type="Pfam" id="PF09992">
    <property type="entry name" value="NAGPA"/>
    <property type="match status" value="1"/>
</dbReference>
<proteinExistence type="predicted"/>
<dbReference type="AlphaFoldDB" id="A0A7Z9BLB2"/>
<dbReference type="InterPro" id="IPR018711">
    <property type="entry name" value="NAGPA"/>
</dbReference>